<dbReference type="InterPro" id="IPR036156">
    <property type="entry name" value="Beta-gal/glucu_dom_sf"/>
</dbReference>
<dbReference type="Gene3D" id="2.60.40.10">
    <property type="entry name" value="Immunoglobulins"/>
    <property type="match status" value="3"/>
</dbReference>
<dbReference type="PANTHER" id="PTHR42732">
    <property type="entry name" value="BETA-GALACTOSIDASE"/>
    <property type="match status" value="1"/>
</dbReference>
<evidence type="ECO:0000256" key="1">
    <source>
        <dbReference type="ARBA" id="ARBA00007401"/>
    </source>
</evidence>
<evidence type="ECO:0000256" key="2">
    <source>
        <dbReference type="ARBA" id="ARBA00022801"/>
    </source>
</evidence>
<proteinExistence type="inferred from homology"/>
<dbReference type="Pfam" id="PF16355">
    <property type="entry name" value="DUF4982"/>
    <property type="match status" value="1"/>
</dbReference>
<dbReference type="EMBL" id="BAABRI010000012">
    <property type="protein sequence ID" value="GAA5483141.1"/>
    <property type="molecule type" value="Genomic_DNA"/>
</dbReference>
<comment type="caution">
    <text evidence="9">The sequence shown here is derived from an EMBL/GenBank/DDBJ whole genome shotgun (WGS) entry which is preliminary data.</text>
</comment>
<evidence type="ECO:0000313" key="10">
    <source>
        <dbReference type="Proteomes" id="UP001476282"/>
    </source>
</evidence>
<dbReference type="Proteomes" id="UP001476282">
    <property type="component" value="Unassembled WGS sequence"/>
</dbReference>
<evidence type="ECO:0000256" key="3">
    <source>
        <dbReference type="ARBA" id="ARBA00023295"/>
    </source>
</evidence>
<dbReference type="InterPro" id="IPR051913">
    <property type="entry name" value="GH2_Domain-Containing"/>
</dbReference>
<dbReference type="InterPro" id="IPR006102">
    <property type="entry name" value="Ig-like_GH2"/>
</dbReference>
<dbReference type="InterPro" id="IPR032311">
    <property type="entry name" value="DUF4982"/>
</dbReference>
<sequence length="945" mass="105421">MKSIIAFSGSITLLAASPAPRTSLFDADWKFHRGDVAGAEAAAFDDSGWRTLDVPHDWSIEDLPPKDDAVPELEAVAGEWKFQPGDEADWKAADFDDRDWKTVTLPDTWENHGQSKESNVYGWYRRSLEIPADLRGKDFVLLLGRIDDVDETFVNGERVGGTGSFPPHYRWADQEQRRYPVSASQVGENDTIQVAVRVFDGENTGGIHAAGIKSERIGPFDPAEASNRHFTAFTVGGTGWYRKHFKLGSNEGRTSLLFEGVSMNPEIWLNGQKLGEHPHAYTSFEVDLTSHLKPAGQVNVLAVKVRNEGRNSRWYAGSGIYRHVRLTRTDRLHIPTWGVFVTTPDVSREKAAVHVSVEVTNERPEAAATGVQVRLLDPAGKEVAMARANLSLPPATTLPVSLKLAVDSPECWSPPSPDLYLAETTVVVAGKEIDRVRTPFGIRSIEVDAKRGFVLNGEPLLLKGGCVHHDLGPLGAAAIDRAVERKIELMKKNGYNAVRTSHNPPSPALLDACDRLGLLVIDEAFDQWIEPKEGNLEGYQRFFKDWHARDLASMVRRDRNHPSVVMWSVGNEIPEQFRAPEIGRDLRAEVLKHDTTRPITQAFHRIEPWEEVSKGGFEHLDIAGYNYLPDKYESDHERHPDRVIVGTESYPKDAYADWSLVEKHPYVIGDFVWTAWDYLGEAGLAHSVPSNEPNPFFMGWPWFNAWSGDLDLCGFKKPQSYYRDVIWGERRIALFVHQPIPDGLSEVLSWWAWPKETDSWNWPGQEGKPLQVSVYSRCEKVRLELDGKVIDEQPVSGETKLTARFQVPYRPGELKAIGLENGKPVAEATLVTTGRPAAIRLTADRDPIRADRNDLSYVTVEIVDAQGRRVPDARVEVDFSVSGNGELAAQGSAVPNEPASFQQPRCKTWQGRCIAILRPDGEAGSIRLEARAEGLESATLTVTTR</sequence>
<comment type="similarity">
    <text evidence="1">Belongs to the glycosyl hydrolase 2 family.</text>
</comment>
<dbReference type="Pfam" id="PF18565">
    <property type="entry name" value="Glyco_hydro2_C5"/>
    <property type="match status" value="1"/>
</dbReference>
<dbReference type="Pfam" id="PF00703">
    <property type="entry name" value="Glyco_hydro_2"/>
    <property type="match status" value="1"/>
</dbReference>
<dbReference type="Gene3D" id="3.20.20.80">
    <property type="entry name" value="Glycosidases"/>
    <property type="match status" value="2"/>
</dbReference>
<evidence type="ECO:0000259" key="6">
    <source>
        <dbReference type="Pfam" id="PF02837"/>
    </source>
</evidence>
<gene>
    <name evidence="9" type="primary">lacZ_3</name>
    <name evidence="9" type="ORF">Hsar01_02369</name>
</gene>
<reference evidence="9 10" key="1">
    <citation type="submission" date="2024-02" db="EMBL/GenBank/DDBJ databases">
        <title>Haloferula sargassicola NBRC 104335.</title>
        <authorList>
            <person name="Ichikawa N."/>
            <person name="Katano-Makiyama Y."/>
            <person name="Hidaka K."/>
        </authorList>
    </citation>
    <scope>NUCLEOTIDE SEQUENCE [LARGE SCALE GENOMIC DNA]</scope>
    <source>
        <strain evidence="9 10">NBRC 104335</strain>
    </source>
</reference>
<feature type="domain" description="Glycosyl hydrolases family 2 sugar binding" evidence="6">
    <location>
        <begin position="234"/>
        <end position="328"/>
    </location>
</feature>
<keyword evidence="2" id="KW-0378">Hydrolase</keyword>
<dbReference type="SUPFAM" id="SSF51445">
    <property type="entry name" value="(Trans)glycosidases"/>
    <property type="match status" value="1"/>
</dbReference>
<dbReference type="InterPro" id="IPR013783">
    <property type="entry name" value="Ig-like_fold"/>
</dbReference>
<dbReference type="Pfam" id="PF02837">
    <property type="entry name" value="Glyco_hydro_2_N"/>
    <property type="match status" value="1"/>
</dbReference>
<keyword evidence="10" id="KW-1185">Reference proteome</keyword>
<dbReference type="SUPFAM" id="SSF49785">
    <property type="entry name" value="Galactose-binding domain-like"/>
    <property type="match status" value="3"/>
</dbReference>
<dbReference type="InterPro" id="IPR006103">
    <property type="entry name" value="Glyco_hydro_2_cat"/>
</dbReference>
<dbReference type="InterPro" id="IPR006104">
    <property type="entry name" value="Glyco_hydro_2_N"/>
</dbReference>
<dbReference type="InterPro" id="IPR040605">
    <property type="entry name" value="Glyco_hydro2_dom5"/>
</dbReference>
<dbReference type="SUPFAM" id="SSF49303">
    <property type="entry name" value="beta-Galactosidase/glucuronidase domain"/>
    <property type="match status" value="1"/>
</dbReference>
<evidence type="ECO:0000259" key="4">
    <source>
        <dbReference type="Pfam" id="PF00703"/>
    </source>
</evidence>
<dbReference type="Gene3D" id="2.60.120.260">
    <property type="entry name" value="Galactose-binding domain-like"/>
    <property type="match status" value="3"/>
</dbReference>
<dbReference type="InterPro" id="IPR006101">
    <property type="entry name" value="Glyco_hydro_2"/>
</dbReference>
<evidence type="ECO:0000259" key="5">
    <source>
        <dbReference type="Pfam" id="PF02836"/>
    </source>
</evidence>
<evidence type="ECO:0000313" key="9">
    <source>
        <dbReference type="EMBL" id="GAA5483141.1"/>
    </source>
</evidence>
<dbReference type="Pfam" id="PF02836">
    <property type="entry name" value="Glyco_hydro_2_C"/>
    <property type="match status" value="1"/>
</dbReference>
<evidence type="ECO:0000259" key="7">
    <source>
        <dbReference type="Pfam" id="PF16355"/>
    </source>
</evidence>
<feature type="domain" description="Glycoside hydrolase family 2 immunoglobulin-like beta-sandwich" evidence="4">
    <location>
        <begin position="341"/>
        <end position="443"/>
    </location>
</feature>
<evidence type="ECO:0000259" key="8">
    <source>
        <dbReference type="Pfam" id="PF18565"/>
    </source>
</evidence>
<feature type="domain" description="Glycoside hydrolase family 2" evidence="8">
    <location>
        <begin position="839"/>
        <end position="941"/>
    </location>
</feature>
<dbReference type="PRINTS" id="PR00132">
    <property type="entry name" value="GLHYDRLASE2"/>
</dbReference>
<feature type="domain" description="DUF4982" evidence="7">
    <location>
        <begin position="767"/>
        <end position="826"/>
    </location>
</feature>
<protein>
    <submittedName>
        <fullName evidence="9">Beta-galactosidase</fullName>
    </submittedName>
</protein>
<dbReference type="PANTHER" id="PTHR42732:SF1">
    <property type="entry name" value="BETA-MANNOSIDASE"/>
    <property type="match status" value="1"/>
</dbReference>
<dbReference type="InterPro" id="IPR008979">
    <property type="entry name" value="Galactose-bd-like_sf"/>
</dbReference>
<dbReference type="PROSITE" id="PS00608">
    <property type="entry name" value="GLYCOSYL_HYDROL_F2_2"/>
    <property type="match status" value="1"/>
</dbReference>
<dbReference type="InterPro" id="IPR023232">
    <property type="entry name" value="Glyco_hydro_2_AS"/>
</dbReference>
<dbReference type="RefSeq" id="WP_353567261.1">
    <property type="nucleotide sequence ID" value="NZ_BAABRI010000012.1"/>
</dbReference>
<dbReference type="InterPro" id="IPR017853">
    <property type="entry name" value="GH"/>
</dbReference>
<accession>A0ABP9UR10</accession>
<feature type="domain" description="Glycoside hydrolase family 2 catalytic" evidence="5">
    <location>
        <begin position="451"/>
        <end position="600"/>
    </location>
</feature>
<organism evidence="9 10">
    <name type="scientific">Haloferula sargassicola</name>
    <dbReference type="NCBI Taxonomy" id="490096"/>
    <lineage>
        <taxon>Bacteria</taxon>
        <taxon>Pseudomonadati</taxon>
        <taxon>Verrucomicrobiota</taxon>
        <taxon>Verrucomicrobiia</taxon>
        <taxon>Verrucomicrobiales</taxon>
        <taxon>Verrucomicrobiaceae</taxon>
        <taxon>Haloferula</taxon>
    </lineage>
</organism>
<keyword evidence="3" id="KW-0326">Glycosidase</keyword>
<name>A0ABP9UR10_9BACT</name>